<dbReference type="EMBL" id="UOGF01000117">
    <property type="protein sequence ID" value="VAX33662.1"/>
    <property type="molecule type" value="Genomic_DNA"/>
</dbReference>
<reference evidence="1" key="1">
    <citation type="submission" date="2018-06" db="EMBL/GenBank/DDBJ databases">
        <authorList>
            <person name="Zhirakovskaya E."/>
        </authorList>
    </citation>
    <scope>NUCLEOTIDE SEQUENCE</scope>
</reference>
<proteinExistence type="predicted"/>
<gene>
    <name evidence="1" type="ORF">MNBD_NITROSPIRAE01-2203</name>
</gene>
<dbReference type="Gene3D" id="3.40.190.10">
    <property type="entry name" value="Periplasmic binding protein-like II"/>
    <property type="match status" value="1"/>
</dbReference>
<organism evidence="1">
    <name type="scientific">hydrothermal vent metagenome</name>
    <dbReference type="NCBI Taxonomy" id="652676"/>
    <lineage>
        <taxon>unclassified sequences</taxon>
        <taxon>metagenomes</taxon>
        <taxon>ecological metagenomes</taxon>
    </lineage>
</organism>
<protein>
    <submittedName>
        <fullName evidence="1">Uncharacterized protein</fullName>
    </submittedName>
</protein>
<dbReference type="AlphaFoldDB" id="A0A3B1CYZ1"/>
<evidence type="ECO:0000313" key="1">
    <source>
        <dbReference type="EMBL" id="VAX33662.1"/>
    </source>
</evidence>
<sequence length="165" mass="18514">MSLSGLLKRMCRLLLVTGFLWVLFFQAGVAQAAEDIALVAHPAVPVDNLSFVQARKILLGNHQYWSPDLRVTLLIRAPVARERDLLLKKFYEMSEPQFRQHWISKIFRAETTSGPKVVFSSDMALELLVLIPGSITFVRADQVPKGLKVIQIDGRLPGDPGYSLQ</sequence>
<dbReference type="SUPFAM" id="SSF53850">
    <property type="entry name" value="Periplasmic binding protein-like II"/>
    <property type="match status" value="1"/>
</dbReference>
<name>A0A3B1CYZ1_9ZZZZ</name>
<accession>A0A3B1CYZ1</accession>